<comment type="caution">
    <text evidence="3">The sequence shown here is derived from an EMBL/GenBank/DDBJ whole genome shotgun (WGS) entry which is preliminary data.</text>
</comment>
<sequence length="144" mass="16749">MAECNKMGKNETIPCTNVNTAVYFVVAMIVPFTILAIVIIISIYFRYKNERLRRGLQQQQQQQNNMITIIAFDNFDEQQQRQSLDNYSHPPHYTAINNNLYDKPPTYEQTVRQLDETNDIFEDAEEILPVPTFTSSTTQLVQPL</sequence>
<keyword evidence="1" id="KW-1133">Transmembrane helix</keyword>
<organism evidence="3 4">
    <name type="scientific">Rotaria sordida</name>
    <dbReference type="NCBI Taxonomy" id="392033"/>
    <lineage>
        <taxon>Eukaryota</taxon>
        <taxon>Metazoa</taxon>
        <taxon>Spiralia</taxon>
        <taxon>Gnathifera</taxon>
        <taxon>Rotifera</taxon>
        <taxon>Eurotatoria</taxon>
        <taxon>Bdelloidea</taxon>
        <taxon>Philodinida</taxon>
        <taxon>Philodinidae</taxon>
        <taxon>Rotaria</taxon>
    </lineage>
</organism>
<evidence type="ECO:0000313" key="4">
    <source>
        <dbReference type="Proteomes" id="UP000663823"/>
    </source>
</evidence>
<dbReference type="Proteomes" id="UP000663823">
    <property type="component" value="Unassembled WGS sequence"/>
</dbReference>
<evidence type="ECO:0000313" key="3">
    <source>
        <dbReference type="EMBL" id="CAF3752660.1"/>
    </source>
</evidence>
<dbReference type="OrthoDB" id="10038055at2759"/>
<dbReference type="AlphaFoldDB" id="A0A818YF37"/>
<proteinExistence type="predicted"/>
<feature type="transmembrane region" description="Helical" evidence="1">
    <location>
        <begin position="20"/>
        <end position="45"/>
    </location>
</feature>
<dbReference type="Proteomes" id="UP000663882">
    <property type="component" value="Unassembled WGS sequence"/>
</dbReference>
<evidence type="ECO:0000313" key="2">
    <source>
        <dbReference type="EMBL" id="CAF1206725.1"/>
    </source>
</evidence>
<evidence type="ECO:0000256" key="1">
    <source>
        <dbReference type="SAM" id="Phobius"/>
    </source>
</evidence>
<gene>
    <name evidence="3" type="ORF">OTI717_LOCUS15667</name>
    <name evidence="2" type="ORF">RFH988_LOCUS24904</name>
</gene>
<accession>A0A818YF37</accession>
<keyword evidence="1" id="KW-0812">Transmembrane</keyword>
<protein>
    <submittedName>
        <fullName evidence="3">Uncharacterized protein</fullName>
    </submittedName>
</protein>
<dbReference type="EMBL" id="CAJOAX010001877">
    <property type="protein sequence ID" value="CAF3752660.1"/>
    <property type="molecule type" value="Genomic_DNA"/>
</dbReference>
<keyword evidence="1" id="KW-0472">Membrane</keyword>
<dbReference type="EMBL" id="CAJNOO010001850">
    <property type="protein sequence ID" value="CAF1206725.1"/>
    <property type="molecule type" value="Genomic_DNA"/>
</dbReference>
<reference evidence="3" key="1">
    <citation type="submission" date="2021-02" db="EMBL/GenBank/DDBJ databases">
        <authorList>
            <person name="Nowell W R."/>
        </authorList>
    </citation>
    <scope>NUCLEOTIDE SEQUENCE</scope>
</reference>
<name>A0A818YF37_9BILA</name>